<accession>A0ABV7T0M2</accession>
<feature type="non-terminal residue" evidence="2">
    <location>
        <position position="76"/>
    </location>
</feature>
<name>A0ABV7T0M2_9SPHN</name>
<feature type="compositionally biased region" description="Low complexity" evidence="1">
    <location>
        <begin position="46"/>
        <end position="76"/>
    </location>
</feature>
<dbReference type="Proteomes" id="UP001595713">
    <property type="component" value="Unassembled WGS sequence"/>
</dbReference>
<dbReference type="EMBL" id="JBHRXP010000008">
    <property type="protein sequence ID" value="MFC3581839.1"/>
    <property type="molecule type" value="Genomic_DNA"/>
</dbReference>
<feature type="compositionally biased region" description="Low complexity" evidence="1">
    <location>
        <begin position="1"/>
        <end position="13"/>
    </location>
</feature>
<gene>
    <name evidence="2" type="ORF">ACFONA_16845</name>
</gene>
<protein>
    <submittedName>
        <fullName evidence="2">Uncharacterized protein</fullName>
    </submittedName>
</protein>
<feature type="region of interest" description="Disordered" evidence="1">
    <location>
        <begin position="1"/>
        <end position="76"/>
    </location>
</feature>
<evidence type="ECO:0000313" key="2">
    <source>
        <dbReference type="EMBL" id="MFC3581839.1"/>
    </source>
</evidence>
<reference evidence="3" key="1">
    <citation type="journal article" date="2019" name="Int. J. Syst. Evol. Microbiol.">
        <title>The Global Catalogue of Microorganisms (GCM) 10K type strain sequencing project: providing services to taxonomists for standard genome sequencing and annotation.</title>
        <authorList>
            <consortium name="The Broad Institute Genomics Platform"/>
            <consortium name="The Broad Institute Genome Sequencing Center for Infectious Disease"/>
            <person name="Wu L."/>
            <person name="Ma J."/>
        </authorList>
    </citation>
    <scope>NUCLEOTIDE SEQUENCE [LARGE SCALE GENOMIC DNA]</scope>
    <source>
        <strain evidence="3">KCTC 42739</strain>
    </source>
</reference>
<organism evidence="2 3">
    <name type="scientific">Sphingomonas hylomeconis</name>
    <dbReference type="NCBI Taxonomy" id="1395958"/>
    <lineage>
        <taxon>Bacteria</taxon>
        <taxon>Pseudomonadati</taxon>
        <taxon>Pseudomonadota</taxon>
        <taxon>Alphaproteobacteria</taxon>
        <taxon>Sphingomonadales</taxon>
        <taxon>Sphingomonadaceae</taxon>
        <taxon>Sphingomonas</taxon>
    </lineage>
</organism>
<proteinExistence type="predicted"/>
<feature type="compositionally biased region" description="Pro residues" evidence="1">
    <location>
        <begin position="33"/>
        <end position="45"/>
    </location>
</feature>
<comment type="caution">
    <text evidence="2">The sequence shown here is derived from an EMBL/GenBank/DDBJ whole genome shotgun (WGS) entry which is preliminary data.</text>
</comment>
<evidence type="ECO:0000313" key="3">
    <source>
        <dbReference type="Proteomes" id="UP001595713"/>
    </source>
</evidence>
<sequence length="76" mass="7659">MVSAAFAAPAALAQNEQGQLVPGLENFDLTGPRPRPTPVTPPVARPTPAVQTPTPRATPAPRATAAPSATPAARPT</sequence>
<keyword evidence="3" id="KW-1185">Reference proteome</keyword>
<evidence type="ECO:0000256" key="1">
    <source>
        <dbReference type="SAM" id="MobiDB-lite"/>
    </source>
</evidence>